<accession>A0A099EYU6</accession>
<feature type="chain" id="PRO_5010409311" evidence="1">
    <location>
        <begin position="17"/>
        <end position="260"/>
    </location>
</feature>
<dbReference type="Pfam" id="PF11412">
    <property type="entry name" value="DsbD_N"/>
    <property type="match status" value="1"/>
</dbReference>
<feature type="domain" description="Thiol:disulfide interchange protein DsbD N-terminal" evidence="2">
    <location>
        <begin position="35"/>
        <end position="137"/>
    </location>
</feature>
<name>A0A099EYU6_9RHOB</name>
<dbReference type="STRING" id="376733.SAMN04487972_1237"/>
<dbReference type="AlphaFoldDB" id="A0A099EYU6"/>
<dbReference type="Proteomes" id="UP000029846">
    <property type="component" value="Unassembled WGS sequence"/>
</dbReference>
<evidence type="ECO:0000313" key="5">
    <source>
        <dbReference type="Proteomes" id="UP000029846"/>
    </source>
</evidence>
<dbReference type="EMBL" id="JRKN01000025">
    <property type="protein sequence ID" value="KGJ03143.1"/>
    <property type="molecule type" value="Genomic_DNA"/>
</dbReference>
<dbReference type="Proteomes" id="UP000182312">
    <property type="component" value="Unassembled WGS sequence"/>
</dbReference>
<evidence type="ECO:0000313" key="6">
    <source>
        <dbReference type="Proteomes" id="UP000182312"/>
    </source>
</evidence>
<evidence type="ECO:0000313" key="3">
    <source>
        <dbReference type="EMBL" id="KGJ03143.1"/>
    </source>
</evidence>
<gene>
    <name evidence="3" type="ORF">IT41_15035</name>
    <name evidence="4" type="ORF">SAMN04487972_1237</name>
</gene>
<reference evidence="3 5" key="1">
    <citation type="submission" date="2014-09" db="EMBL/GenBank/DDBJ databases">
        <authorList>
            <person name="McGinnis J.M."/>
            <person name="Wolfgang W.J."/>
        </authorList>
    </citation>
    <scope>NUCLEOTIDE SEQUENCE [LARGE SCALE GENOMIC DNA]</scope>
    <source>
        <strain evidence="3 5">JCM 14014</strain>
    </source>
</reference>
<feature type="signal peptide" evidence="1">
    <location>
        <begin position="1"/>
        <end position="16"/>
    </location>
</feature>
<keyword evidence="5" id="KW-1185">Reference proteome</keyword>
<dbReference type="eggNOG" id="COG4233">
    <property type="taxonomic scope" value="Bacteria"/>
</dbReference>
<evidence type="ECO:0000256" key="1">
    <source>
        <dbReference type="SAM" id="SignalP"/>
    </source>
</evidence>
<organism evidence="3 5">
    <name type="scientific">Paracoccus halophilus</name>
    <dbReference type="NCBI Taxonomy" id="376733"/>
    <lineage>
        <taxon>Bacteria</taxon>
        <taxon>Pseudomonadati</taxon>
        <taxon>Pseudomonadota</taxon>
        <taxon>Alphaproteobacteria</taxon>
        <taxon>Rhodobacterales</taxon>
        <taxon>Paracoccaceae</taxon>
        <taxon>Paracoccus</taxon>
    </lineage>
</organism>
<evidence type="ECO:0000259" key="2">
    <source>
        <dbReference type="Pfam" id="PF11412"/>
    </source>
</evidence>
<dbReference type="InterPro" id="IPR028250">
    <property type="entry name" value="DsbDN"/>
</dbReference>
<dbReference type="RefSeq" id="WP_036742740.1">
    <property type="nucleotide sequence ID" value="NZ_FOJO01000023.1"/>
</dbReference>
<evidence type="ECO:0000313" key="4">
    <source>
        <dbReference type="EMBL" id="SFA59052.1"/>
    </source>
</evidence>
<proteinExistence type="predicted"/>
<reference evidence="3 5" key="2">
    <citation type="submission" date="2014-10" db="EMBL/GenBank/DDBJ databases">
        <title>Paracoccus sanguinis sp. nov., isolated from clinical specimens of New York State patients.</title>
        <authorList>
            <person name="Mingle L.A."/>
            <person name="Cole J.A."/>
            <person name="Lapierre P."/>
            <person name="Musser K.A."/>
        </authorList>
    </citation>
    <scope>NUCLEOTIDE SEQUENCE [LARGE SCALE GENOMIC DNA]</scope>
    <source>
        <strain evidence="3 5">JCM 14014</strain>
    </source>
</reference>
<protein>
    <submittedName>
        <fullName evidence="4">Thiol-disulfide interchange protein, contains DsbC and DsbD domains</fullName>
    </submittedName>
</protein>
<dbReference type="OrthoDB" id="9811036at2"/>
<keyword evidence="1" id="KW-0732">Signal</keyword>
<reference evidence="4 6" key="3">
    <citation type="submission" date="2016-10" db="EMBL/GenBank/DDBJ databases">
        <authorList>
            <person name="de Groot N.N."/>
        </authorList>
    </citation>
    <scope>NUCLEOTIDE SEQUENCE [LARGE SCALE GENOMIC DNA]</scope>
    <source>
        <strain evidence="4 6">CGMCC 1.6117</strain>
    </source>
</reference>
<sequence>MRTLALLLMTALPALAQGNPPGLVSAELLPGWVTADGARMTALDVRLEPGWKTYWRSPGDAGIPPAFDWQGSANLGRVEMLWPLPEVIDSGGERTLGYHERLVLPIRIAPARPGAPVELRAEVEMGICEDICVPVSVSLRADPPRDAPDPLIEAALARLPVPADLQPACRIREIEDGMRVTALLPETGRAAGDEVALELRGSDVWVSAPELRDEGGRMAVEADFVAASGKPFPLDPDDLRLTLIGARDAIELQGCAEVQG</sequence>
<dbReference type="EMBL" id="FOJO01000023">
    <property type="protein sequence ID" value="SFA59052.1"/>
    <property type="molecule type" value="Genomic_DNA"/>
</dbReference>